<evidence type="ECO:0000259" key="4">
    <source>
        <dbReference type="Pfam" id="PF13622"/>
    </source>
</evidence>
<evidence type="ECO:0000313" key="5">
    <source>
        <dbReference type="EMBL" id="KAF6040846.1"/>
    </source>
</evidence>
<dbReference type="InterPro" id="IPR003703">
    <property type="entry name" value="Acyl_CoA_thio"/>
</dbReference>
<dbReference type="SUPFAM" id="SSF54637">
    <property type="entry name" value="Thioesterase/thiol ester dehydrase-isomerase"/>
    <property type="match status" value="2"/>
</dbReference>
<organism evidence="5 6">
    <name type="scientific">Bugula neritina</name>
    <name type="common">Brown bryozoan</name>
    <name type="synonym">Sertularia neritina</name>
    <dbReference type="NCBI Taxonomy" id="10212"/>
    <lineage>
        <taxon>Eukaryota</taxon>
        <taxon>Metazoa</taxon>
        <taxon>Spiralia</taxon>
        <taxon>Lophotrochozoa</taxon>
        <taxon>Bryozoa</taxon>
        <taxon>Gymnolaemata</taxon>
        <taxon>Cheilostomatida</taxon>
        <taxon>Flustrina</taxon>
        <taxon>Buguloidea</taxon>
        <taxon>Bugulidae</taxon>
        <taxon>Bugula</taxon>
    </lineage>
</organism>
<evidence type="ECO:0000259" key="3">
    <source>
        <dbReference type="Pfam" id="PF02551"/>
    </source>
</evidence>
<comment type="similarity">
    <text evidence="1">Belongs to the C/M/P thioester hydrolase family.</text>
</comment>
<feature type="domain" description="Acyl-CoA thioesterase 2 C-terminal" evidence="3">
    <location>
        <begin position="163"/>
        <end position="260"/>
    </location>
</feature>
<proteinExistence type="inferred from homology"/>
<dbReference type="Pfam" id="PF13622">
    <property type="entry name" value="4HBT_3"/>
    <property type="match status" value="1"/>
</dbReference>
<dbReference type="Gene3D" id="2.40.160.210">
    <property type="entry name" value="Acyl-CoA thioesterase, double hotdog domain"/>
    <property type="match status" value="1"/>
</dbReference>
<dbReference type="AlphaFoldDB" id="A0A7J7KRL8"/>
<gene>
    <name evidence="5" type="ORF">EB796_000829</name>
</gene>
<dbReference type="GO" id="GO:0047617">
    <property type="term" value="F:fatty acyl-CoA hydrolase activity"/>
    <property type="evidence" value="ECO:0007669"/>
    <property type="project" value="InterPro"/>
</dbReference>
<dbReference type="GO" id="GO:0006637">
    <property type="term" value="P:acyl-CoA metabolic process"/>
    <property type="evidence" value="ECO:0007669"/>
    <property type="project" value="InterPro"/>
</dbReference>
<dbReference type="PANTHER" id="PTHR11066">
    <property type="entry name" value="ACYL-COA THIOESTERASE"/>
    <property type="match status" value="1"/>
</dbReference>
<evidence type="ECO:0000256" key="2">
    <source>
        <dbReference type="ARBA" id="ARBA00022801"/>
    </source>
</evidence>
<evidence type="ECO:0000313" key="6">
    <source>
        <dbReference type="Proteomes" id="UP000593567"/>
    </source>
</evidence>
<dbReference type="InterPro" id="IPR029069">
    <property type="entry name" value="HotDog_dom_sf"/>
</dbReference>
<dbReference type="Proteomes" id="UP000593567">
    <property type="component" value="Unassembled WGS sequence"/>
</dbReference>
<dbReference type="InterPro" id="IPR049449">
    <property type="entry name" value="TesB_ACOT8-like_N"/>
</dbReference>
<dbReference type="PANTHER" id="PTHR11066:SF34">
    <property type="entry name" value="ACYL-COENZYME A THIOESTERASE 8"/>
    <property type="match status" value="1"/>
</dbReference>
<keyword evidence="6" id="KW-1185">Reference proteome</keyword>
<evidence type="ECO:0000256" key="1">
    <source>
        <dbReference type="ARBA" id="ARBA00006538"/>
    </source>
</evidence>
<accession>A0A7J7KRL8</accession>
<protein>
    <submittedName>
        <fullName evidence="5">ACOT8</fullName>
    </submittedName>
</protein>
<dbReference type="CDD" id="cd03445">
    <property type="entry name" value="Thioesterase_II_repeat2"/>
    <property type="match status" value="1"/>
</dbReference>
<dbReference type="GO" id="GO:0005782">
    <property type="term" value="C:peroxisomal matrix"/>
    <property type="evidence" value="ECO:0007669"/>
    <property type="project" value="TreeGrafter"/>
</dbReference>
<dbReference type="InterPro" id="IPR042171">
    <property type="entry name" value="Acyl-CoA_hotdog"/>
</dbReference>
<sequence>MKRLSDVRFIFPWTWTVDNFLKGSFGGHLVSQALMAASSTVKPEMIVHSLHCYFLKLGKANEAMEYHVSYKKDGKTLCHRIVTAVQDGKSVSFFQISFHNEAGEWPSVMSYQPPMPLVPHHSQLRTLEENVLKKAIFFNNEVIYNCLAKEIPFQLKLIDGKVAMWIKVMGNIGSIQNIHRCALGFASDIRSLECVISDSSETKYDLQTSLEHSIWFHKNSTVDDWILYCLELSTMANGRALIHGLFWSEDGHLLATVTQQALFRGKL</sequence>
<dbReference type="OrthoDB" id="68328at2759"/>
<dbReference type="CDD" id="cd03444">
    <property type="entry name" value="Thioesterase_II_repeat1"/>
    <property type="match status" value="1"/>
</dbReference>
<dbReference type="InterPro" id="IPR025652">
    <property type="entry name" value="TesB_C"/>
</dbReference>
<feature type="domain" description="Acyl-CoA thioesterase-like N-terminal HotDog" evidence="4">
    <location>
        <begin position="24"/>
        <end position="92"/>
    </location>
</feature>
<comment type="caution">
    <text evidence="5">The sequence shown here is derived from an EMBL/GenBank/DDBJ whole genome shotgun (WGS) entry which is preliminary data.</text>
</comment>
<dbReference type="EMBL" id="VXIV02000096">
    <property type="protein sequence ID" value="KAF6040846.1"/>
    <property type="molecule type" value="Genomic_DNA"/>
</dbReference>
<reference evidence="5" key="1">
    <citation type="submission" date="2020-06" db="EMBL/GenBank/DDBJ databases">
        <title>Draft genome of Bugula neritina, a colonial animal packing powerful symbionts and potential medicines.</title>
        <authorList>
            <person name="Rayko M."/>
        </authorList>
    </citation>
    <scope>NUCLEOTIDE SEQUENCE [LARGE SCALE GENOMIC DNA]</scope>
    <source>
        <strain evidence="5">Kwan_BN1</strain>
    </source>
</reference>
<keyword evidence="2" id="KW-0378">Hydrolase</keyword>
<dbReference type="Pfam" id="PF02551">
    <property type="entry name" value="Acyl_CoA_thio"/>
    <property type="match status" value="1"/>
</dbReference>
<name>A0A7J7KRL8_BUGNE</name>
<dbReference type="GO" id="GO:0009062">
    <property type="term" value="P:fatty acid catabolic process"/>
    <property type="evidence" value="ECO:0007669"/>
    <property type="project" value="TreeGrafter"/>
</dbReference>